<organism evidence="2 3">
    <name type="scientific">Spongiibacter thalassae</name>
    <dbReference type="NCBI Taxonomy" id="2721624"/>
    <lineage>
        <taxon>Bacteria</taxon>
        <taxon>Pseudomonadati</taxon>
        <taxon>Pseudomonadota</taxon>
        <taxon>Gammaproteobacteria</taxon>
        <taxon>Cellvibrionales</taxon>
        <taxon>Spongiibacteraceae</taxon>
        <taxon>Spongiibacter</taxon>
    </lineage>
</organism>
<feature type="transmembrane region" description="Helical" evidence="1">
    <location>
        <begin position="50"/>
        <end position="72"/>
    </location>
</feature>
<evidence type="ECO:0000313" key="3">
    <source>
        <dbReference type="Proteomes" id="UP000765845"/>
    </source>
</evidence>
<gene>
    <name evidence="2" type="ORF">HCU74_01360</name>
</gene>
<name>A0ABX1GA72_9GAMM</name>
<reference evidence="2 3" key="1">
    <citation type="submission" date="2020-04" db="EMBL/GenBank/DDBJ databases">
        <authorList>
            <person name="Yoon J."/>
        </authorList>
    </citation>
    <scope>NUCLEOTIDE SEQUENCE [LARGE SCALE GENOMIC DNA]</scope>
    <source>
        <strain evidence="2 3">KMU-166</strain>
    </source>
</reference>
<feature type="transmembrane region" description="Helical" evidence="1">
    <location>
        <begin position="124"/>
        <end position="152"/>
    </location>
</feature>
<sequence length="269" mass="29636">MNYTVDYPLAPFDAVMPATAQNVLLTLVVIALAAYSVYALVLARKYNSSLPLFLLVGGFAACLMEPVITHLGHVIHPEIGQISLFKTNNRAIPLHIALIYPVYFCTAFFAMYSRIHKQSFDAGYVWKSYFITCVLAYLLEIIPVSIGLWVYYDNQGLWIWRGGMPLFWTFVNACCVLVSVTLVKICYPLLRGWKAALVIILVPAGGFMGHFGAGFFIYNVVNSGSPQWLVEVCALLSVFTALVIVALCARLLSNDTRAIAHAAASPAKV</sequence>
<feature type="transmembrane region" description="Helical" evidence="1">
    <location>
        <begin position="227"/>
        <end position="249"/>
    </location>
</feature>
<keyword evidence="1" id="KW-1133">Transmembrane helix</keyword>
<dbReference type="RefSeq" id="WP_168448600.1">
    <property type="nucleotide sequence ID" value="NZ_JAAWWK010000001.1"/>
</dbReference>
<keyword evidence="1" id="KW-0812">Transmembrane</keyword>
<evidence type="ECO:0000256" key="1">
    <source>
        <dbReference type="SAM" id="Phobius"/>
    </source>
</evidence>
<keyword evidence="3" id="KW-1185">Reference proteome</keyword>
<proteinExistence type="predicted"/>
<feature type="transmembrane region" description="Helical" evidence="1">
    <location>
        <begin position="158"/>
        <end position="183"/>
    </location>
</feature>
<feature type="transmembrane region" description="Helical" evidence="1">
    <location>
        <begin position="195"/>
        <end position="221"/>
    </location>
</feature>
<dbReference type="EMBL" id="JAAWWK010000001">
    <property type="protein sequence ID" value="NKI16056.1"/>
    <property type="molecule type" value="Genomic_DNA"/>
</dbReference>
<feature type="transmembrane region" description="Helical" evidence="1">
    <location>
        <begin position="20"/>
        <end position="43"/>
    </location>
</feature>
<feature type="transmembrane region" description="Helical" evidence="1">
    <location>
        <begin position="92"/>
        <end position="112"/>
    </location>
</feature>
<keyword evidence="1" id="KW-0472">Membrane</keyword>
<comment type="caution">
    <text evidence="2">The sequence shown here is derived from an EMBL/GenBank/DDBJ whole genome shotgun (WGS) entry which is preliminary data.</text>
</comment>
<evidence type="ECO:0000313" key="2">
    <source>
        <dbReference type="EMBL" id="NKI16056.1"/>
    </source>
</evidence>
<dbReference type="Proteomes" id="UP000765845">
    <property type="component" value="Unassembled WGS sequence"/>
</dbReference>
<accession>A0ABX1GA72</accession>
<protein>
    <submittedName>
        <fullName evidence="2">Uncharacterized protein</fullName>
    </submittedName>
</protein>